<protein>
    <submittedName>
        <fullName evidence="8">Carboxypeptidase regulatory-like domain-containing protein</fullName>
    </submittedName>
</protein>
<sequence>MRQLAFLLGLLFLVHIALLGQGVTTASISGIVLTQTGEPLPGANIVAVHEPSGTVYGTISRIDGRYNLVGLRVGGPYTITVSFVGYAQQRRENVMLALGQNLELNFKLTEQPVQLGEVEVVGERVGVINAARTGPATNVLRQQIDALPTISRSFQDYYKISPYFIGNSAAGRNNRYNNIQIDGANYNDLFGLGGTGTPAGQSNVTPISLEAIEEFQIVIAPYDVRQSGFTGGGINVITRSGTNRFSGGLFYYGRNQNFIGKSPDSLRRKYPDFTDYQTGFRLGGPILRNKVFFFINGELTRYNSPLNRVFGAPSVGTNIFTLSPDSVRLFREHLKNTYGYETGAFDALKFQRHSNKLFVRFDFNLAQNHRLTLRHSYLDAFDDNAPSTSGIPSPQVATIYAENTRYKTQNTTNSTVLQLRSLFGNNIANELIVGYTYIHDNPLYYGQPFPYVSVRTYDSQGRTYNLAAGSEKFRMANDLKQRVIEITDNLTFFVGSHAITVGTHNEIFSFSNLFIRDFFGAYHWNSLADFLAGRKAAQYELSYSKIEGNPAPRAEWKAIQYGFYVQDEWTVKPGLRLTYGIRLDVPTFPDKPSYNPKVDSTFKPLGYDISTDKVPKAQFMWGPRLGLNWDVNGDKTLQIRGGVGLFTGRVPYVWISNQYSNTGMEFGRLFLTGAAVPDFVPDPYNPPKGGTPIQTTEINVTAPTYKLPQVWRASFGVDKVLAFGFIGTIEAQYTKTVNDILYQDINLIPQGYLADGRPIYGTWNYSTRRWDIKKYNTTFTNVILLTNTNKGYTYNITFQLERPVAPDGIYAKFAYTYGVSKDMNSGTSAQAFSQWRFNHAVDPNNPTLSYSSFDYRHRILGILSYRYEIFRGISATLSLFYNGLSGQPYSWVYSGDVNGDGQVENDLVYIPKDRNDIILVNSAGNNLPYTDPAYDQLNAFIESDPYLSKNRGKFAERMAARGPWSHQVDARLAVEIPTIYGQKLEITFDILNLTNLLNKNWGIVKAVTFQRAFLLRFHSLDPTTGRPRFLWTGTPVRELPLDLASRWQAQIGIRYTF</sequence>
<dbReference type="PANTHER" id="PTHR30069">
    <property type="entry name" value="TONB-DEPENDENT OUTER MEMBRANE RECEPTOR"/>
    <property type="match status" value="1"/>
</dbReference>
<feature type="domain" description="TonB-dependent transporter Oar-like beta-barrel" evidence="7">
    <location>
        <begin position="237"/>
        <end position="313"/>
    </location>
</feature>
<evidence type="ECO:0000256" key="4">
    <source>
        <dbReference type="ARBA" id="ARBA00022692"/>
    </source>
</evidence>
<reference evidence="8 9" key="1">
    <citation type="submission" date="2015-11" db="EMBL/GenBank/DDBJ databases">
        <authorList>
            <person name="Varghese N."/>
        </authorList>
    </citation>
    <scope>NUCLEOTIDE SEQUENCE [LARGE SCALE GENOMIC DNA]</scope>
    <source>
        <strain evidence="8 9">JGI-24</strain>
    </source>
</reference>
<dbReference type="PANTHER" id="PTHR30069:SF46">
    <property type="entry name" value="OAR PROTEIN"/>
    <property type="match status" value="1"/>
</dbReference>
<dbReference type="InterPro" id="IPR036942">
    <property type="entry name" value="Beta-barrel_TonB_sf"/>
</dbReference>
<evidence type="ECO:0000256" key="1">
    <source>
        <dbReference type="ARBA" id="ARBA00004571"/>
    </source>
</evidence>
<dbReference type="Gene3D" id="2.40.170.20">
    <property type="entry name" value="TonB-dependent receptor, beta-barrel domain"/>
    <property type="match status" value="1"/>
</dbReference>
<dbReference type="OrthoDB" id="9768147at2"/>
<keyword evidence="6" id="KW-0998">Cell outer membrane</keyword>
<keyword evidence="5" id="KW-0472">Membrane</keyword>
<evidence type="ECO:0000259" key="7">
    <source>
        <dbReference type="Pfam" id="PF25183"/>
    </source>
</evidence>
<comment type="subcellular location">
    <subcellularLocation>
        <location evidence="1">Cell outer membrane</location>
        <topology evidence="1">Multi-pass membrane protein</topology>
    </subcellularLocation>
</comment>
<dbReference type="InterPro" id="IPR039426">
    <property type="entry name" value="TonB-dep_rcpt-like"/>
</dbReference>
<dbReference type="EMBL" id="CZVU01000017">
    <property type="protein sequence ID" value="CUS99164.1"/>
    <property type="molecule type" value="Genomic_DNA"/>
</dbReference>
<dbReference type="GO" id="GO:0015344">
    <property type="term" value="F:siderophore uptake transmembrane transporter activity"/>
    <property type="evidence" value="ECO:0007669"/>
    <property type="project" value="TreeGrafter"/>
</dbReference>
<feature type="domain" description="TonB-dependent transporter Oar-like beta-barrel" evidence="7">
    <location>
        <begin position="350"/>
        <end position="998"/>
    </location>
</feature>
<dbReference type="Proteomes" id="UP000243065">
    <property type="component" value="Unassembled WGS sequence"/>
</dbReference>
<keyword evidence="3" id="KW-1134">Transmembrane beta strand</keyword>
<keyword evidence="4" id="KW-0812">Transmembrane</keyword>
<gene>
    <name evidence="8" type="ORF">JGI24_00567</name>
</gene>
<evidence type="ECO:0000256" key="5">
    <source>
        <dbReference type="ARBA" id="ARBA00023136"/>
    </source>
</evidence>
<accession>A0A656D4Q9</accession>
<keyword evidence="9" id="KW-1185">Reference proteome</keyword>
<evidence type="ECO:0000313" key="8">
    <source>
        <dbReference type="EMBL" id="CUS99164.1"/>
    </source>
</evidence>
<dbReference type="Pfam" id="PF13620">
    <property type="entry name" value="CarboxypepD_reg"/>
    <property type="match status" value="1"/>
</dbReference>
<evidence type="ECO:0000313" key="9">
    <source>
        <dbReference type="Proteomes" id="UP000243065"/>
    </source>
</evidence>
<dbReference type="RefSeq" id="WP_072150026.1">
    <property type="nucleotide sequence ID" value="NZ_CZVU01000017.1"/>
</dbReference>
<dbReference type="AlphaFoldDB" id="A0A656D4Q9"/>
<dbReference type="InterPro" id="IPR057601">
    <property type="entry name" value="Oar-like_b-barrel"/>
</dbReference>
<dbReference type="SUPFAM" id="SSF56935">
    <property type="entry name" value="Porins"/>
    <property type="match status" value="1"/>
</dbReference>
<evidence type="ECO:0000256" key="3">
    <source>
        <dbReference type="ARBA" id="ARBA00022452"/>
    </source>
</evidence>
<keyword evidence="8" id="KW-0378">Hydrolase</keyword>
<keyword evidence="8" id="KW-0645">Protease</keyword>
<dbReference type="GO" id="GO:0009279">
    <property type="term" value="C:cell outer membrane"/>
    <property type="evidence" value="ECO:0007669"/>
    <property type="project" value="UniProtKB-SubCell"/>
</dbReference>
<name>A0A656D4Q9_KRYT1</name>
<proteinExistence type="predicted"/>
<dbReference type="SUPFAM" id="SSF49464">
    <property type="entry name" value="Carboxypeptidase regulatory domain-like"/>
    <property type="match status" value="1"/>
</dbReference>
<evidence type="ECO:0000256" key="6">
    <source>
        <dbReference type="ARBA" id="ARBA00023237"/>
    </source>
</evidence>
<dbReference type="Gene3D" id="2.60.40.1120">
    <property type="entry name" value="Carboxypeptidase-like, regulatory domain"/>
    <property type="match status" value="1"/>
</dbReference>
<dbReference type="GO" id="GO:0044718">
    <property type="term" value="P:siderophore transmembrane transport"/>
    <property type="evidence" value="ECO:0007669"/>
    <property type="project" value="TreeGrafter"/>
</dbReference>
<dbReference type="Pfam" id="PF25183">
    <property type="entry name" value="OMP_b-brl_4"/>
    <property type="match status" value="2"/>
</dbReference>
<keyword evidence="2" id="KW-0813">Transport</keyword>
<dbReference type="InterPro" id="IPR008969">
    <property type="entry name" value="CarboxyPept-like_regulatory"/>
</dbReference>
<evidence type="ECO:0000256" key="2">
    <source>
        <dbReference type="ARBA" id="ARBA00022448"/>
    </source>
</evidence>
<keyword evidence="8" id="KW-0121">Carboxypeptidase</keyword>
<dbReference type="GO" id="GO:0004180">
    <property type="term" value="F:carboxypeptidase activity"/>
    <property type="evidence" value="ECO:0007669"/>
    <property type="project" value="UniProtKB-KW"/>
</dbReference>
<organism evidence="8 9">
    <name type="scientific">Kryptobacter tengchongensis</name>
    <dbReference type="NCBI Taxonomy" id="1643429"/>
    <lineage>
        <taxon>Bacteria</taxon>
        <taxon>Pseudomonadati</taxon>
        <taxon>Candidatus Kryptoniota</taxon>
        <taxon>Candidatus Kryptobacter</taxon>
    </lineage>
</organism>